<protein>
    <recommendedName>
        <fullName evidence="5">Secreted protein</fullName>
    </recommendedName>
</protein>
<feature type="region of interest" description="Disordered" evidence="1">
    <location>
        <begin position="1"/>
        <end position="37"/>
    </location>
</feature>
<dbReference type="AlphaFoldDB" id="A0A364V602"/>
<feature type="region of interest" description="Disordered" evidence="1">
    <location>
        <begin position="861"/>
        <end position="886"/>
    </location>
</feature>
<proteinExistence type="predicted"/>
<reference evidence="3 4" key="1">
    <citation type="journal article" date="2018" name="Syst. Appl. Microbiol.">
        <title>Corynebacterium heidelbergense sp. nov., isolated from the preen glands of Egyptian geese (Alopochen aegyptiacus).</title>
        <authorList>
            <person name="Braun M.S."/>
            <person name="Wang E."/>
            <person name="Zimmermann S."/>
            <person name="Wink M."/>
        </authorList>
    </citation>
    <scope>NUCLEOTIDE SEQUENCE [LARGE SCALE GENOMIC DNA]</scope>
    <source>
        <strain evidence="3 4">647</strain>
    </source>
</reference>
<keyword evidence="2" id="KW-1133">Transmembrane helix</keyword>
<organism evidence="3 4">
    <name type="scientific">Corynebacterium heidelbergense</name>
    <dbReference type="NCBI Taxonomy" id="2055947"/>
    <lineage>
        <taxon>Bacteria</taxon>
        <taxon>Bacillati</taxon>
        <taxon>Actinomycetota</taxon>
        <taxon>Actinomycetes</taxon>
        <taxon>Mycobacteriales</taxon>
        <taxon>Corynebacteriaceae</taxon>
        <taxon>Corynebacterium</taxon>
    </lineage>
</organism>
<dbReference type="EMBL" id="QHCV01000041">
    <property type="protein sequence ID" value="RAV32049.1"/>
    <property type="molecule type" value="Genomic_DNA"/>
</dbReference>
<evidence type="ECO:0000256" key="1">
    <source>
        <dbReference type="SAM" id="MobiDB-lite"/>
    </source>
</evidence>
<sequence length="886" mass="92641">MGPGPLAVPAAQAQSLPTASADSRGTPVPHNPQDQDEAAVWANPNGRSTDPHTALAVTLTRADPPVITAIADNSGTGSARVDRDPTYTLRLENHGSAPATNLSVQLLHSTAASTEQLRLAQLSNVGEYPSTSRRVDIPGTLTPGQSRDVPLTLKLTSGSTTATSAPGQGEVNVPGITGPGTYPLAFAVSAQLSPQSQSSGTGDAQLAAVTRTTLSITGQAKRDQSSPLTFLWPLAAETHVAAGNTGDAPNRAPLYLTDEHLAQEISPGGRLRGLLDAYKTAVEGPNGSDLRASSCLAIDPDLLDTVDAMTAGYMVGSEVPSRVKDQKRLRDSWGEIFSGKDTDAVPGTGSGAARSWLADLRQLVEKGCSVSLPYAGAGFDSLAAAGQDWLAVHAYGRGPETIHRVLGVYPLQNVVIPGAEGMDAGHLDMLAAGATEGINASMNTRFEVMQRGAPAFPPDAQVTAVVADNTVRTLREAQVPQAGAEGADSAAPPGNPAAKQGWNDRLFTLTPPPDSQAPLPPGHRFRALTYSGALGAVLAATGEHPEVAGYTNPQSRYDLAADSPTARMGDALAALDSELAPGKPVLAVPPALWTVDADGASAFLQAVGTAFRQQRATPAGFGDALTPRGVAPEQLAQGTPTVPFVDPGEPYAAHAQRISQLERYVEQLTLFMRNDPNITLTREVFTRPLFTDLVRATSSYRSREKTAWSQSWDERGHRLDVVRDVTATLRHSVSLLPPSNVFTRTSAASPLLVVARNGLPLPVSATVGYRVRNGQPISLSVPAEQVVPARGSITLPVTTDAGSANHQTDLTLWLATLSGDQISESVEVRMRSAPGRSLGLLAVGAVGLFAAAVTGRVWWQRSKRSERPRPKPPTGAAPGVPSDRQG</sequence>
<dbReference type="Proteomes" id="UP000251577">
    <property type="component" value="Unassembled WGS sequence"/>
</dbReference>
<comment type="caution">
    <text evidence="3">The sequence shown here is derived from an EMBL/GenBank/DDBJ whole genome shotgun (WGS) entry which is preliminary data.</text>
</comment>
<keyword evidence="2" id="KW-0472">Membrane</keyword>
<accession>A0A364V602</accession>
<evidence type="ECO:0008006" key="5">
    <source>
        <dbReference type="Google" id="ProtNLM"/>
    </source>
</evidence>
<feature type="region of interest" description="Disordered" evidence="1">
    <location>
        <begin position="129"/>
        <end position="150"/>
    </location>
</feature>
<evidence type="ECO:0000313" key="4">
    <source>
        <dbReference type="Proteomes" id="UP000251577"/>
    </source>
</evidence>
<evidence type="ECO:0000313" key="3">
    <source>
        <dbReference type="EMBL" id="RAV32049.1"/>
    </source>
</evidence>
<name>A0A364V602_9CORY</name>
<gene>
    <name evidence="3" type="ORF">DLJ54_05125</name>
</gene>
<keyword evidence="2" id="KW-0812">Transmembrane</keyword>
<feature type="compositionally biased region" description="Polar residues" evidence="1">
    <location>
        <begin position="12"/>
        <end position="23"/>
    </location>
</feature>
<feature type="transmembrane region" description="Helical" evidence="2">
    <location>
        <begin position="838"/>
        <end position="859"/>
    </location>
</feature>
<keyword evidence="4" id="KW-1185">Reference proteome</keyword>
<evidence type="ECO:0000256" key="2">
    <source>
        <dbReference type="SAM" id="Phobius"/>
    </source>
</evidence>
<feature type="region of interest" description="Disordered" evidence="1">
    <location>
        <begin position="480"/>
        <end position="509"/>
    </location>
</feature>